<evidence type="ECO:0000313" key="3">
    <source>
        <dbReference type="EMBL" id="RZF63359.1"/>
    </source>
</evidence>
<protein>
    <submittedName>
        <fullName evidence="3">FecR family protein</fullName>
    </submittedName>
</protein>
<dbReference type="Proteomes" id="UP000292085">
    <property type="component" value="Unassembled WGS sequence"/>
</dbReference>
<keyword evidence="4" id="KW-1185">Reference proteome</keyword>
<comment type="caution">
    <text evidence="3">The sequence shown here is derived from an EMBL/GenBank/DDBJ whole genome shotgun (WGS) entry which is preliminary data.</text>
</comment>
<keyword evidence="1" id="KW-1133">Transmembrane helix</keyword>
<gene>
    <name evidence="3" type="ORF">EWE75_16275</name>
</gene>
<feature type="transmembrane region" description="Helical" evidence="1">
    <location>
        <begin position="69"/>
        <end position="87"/>
    </location>
</feature>
<dbReference type="EMBL" id="SGIS01000027">
    <property type="protein sequence ID" value="RZF63359.1"/>
    <property type="molecule type" value="Genomic_DNA"/>
</dbReference>
<dbReference type="OrthoDB" id="9798846at2"/>
<organism evidence="3 4">
    <name type="scientific">Sphingomonas populi</name>
    <dbReference type="NCBI Taxonomy" id="2484750"/>
    <lineage>
        <taxon>Bacteria</taxon>
        <taxon>Pseudomonadati</taxon>
        <taxon>Pseudomonadota</taxon>
        <taxon>Alphaproteobacteria</taxon>
        <taxon>Sphingomonadales</taxon>
        <taxon>Sphingomonadaceae</taxon>
        <taxon>Sphingomonas</taxon>
    </lineage>
</organism>
<evidence type="ECO:0000259" key="2">
    <source>
        <dbReference type="Pfam" id="PF04773"/>
    </source>
</evidence>
<feature type="domain" description="FecR protein" evidence="2">
    <location>
        <begin position="102"/>
        <end position="193"/>
    </location>
</feature>
<proteinExistence type="predicted"/>
<keyword evidence="1" id="KW-0472">Membrane</keyword>
<dbReference type="PANTHER" id="PTHR30273:SF2">
    <property type="entry name" value="PROTEIN FECR"/>
    <property type="match status" value="1"/>
</dbReference>
<accession>A0A4Q6Y225</accession>
<evidence type="ECO:0000256" key="1">
    <source>
        <dbReference type="SAM" id="Phobius"/>
    </source>
</evidence>
<dbReference type="GO" id="GO:0016989">
    <property type="term" value="F:sigma factor antagonist activity"/>
    <property type="evidence" value="ECO:0007669"/>
    <property type="project" value="TreeGrafter"/>
</dbReference>
<dbReference type="AlphaFoldDB" id="A0A4Q6Y225"/>
<dbReference type="PANTHER" id="PTHR30273">
    <property type="entry name" value="PERIPLASMIC SIGNAL SENSOR AND SIGMA FACTOR ACTIVATOR FECR-RELATED"/>
    <property type="match status" value="1"/>
</dbReference>
<sequence>MTRRADLNTAARWTLAGDDIPPSPAPRAAADLRVTLDDPALGEALTQAADFGRLSNDDIRALRASRRRTFVTGATATLALALGIGAWQQGAFGPPAPVTTHYETKRGQQLDLALADGSKLQLNGDTSLDVTLGDRQRRVALRRGEVYFDVAHEPARPFVVAAAGSETRVLGTAFDVDVARREVKLDVYRGRVRFGGAGGSVEVPAGWRSRFAGAVAQAPVRFDATQQDWRQNWLDTDDMRLEDLVDTLNRRGGPVIAPPPPALAGLALSGRFKLDNAETLLGAIGAAYGFETVRAGDRIRIVKTSHS</sequence>
<reference evidence="3 4" key="1">
    <citation type="submission" date="2019-02" db="EMBL/GenBank/DDBJ databases">
        <authorList>
            <person name="Li Y."/>
        </authorList>
    </citation>
    <scope>NUCLEOTIDE SEQUENCE [LARGE SCALE GENOMIC DNA]</scope>
    <source>
        <strain evidence="3 4">3-7</strain>
    </source>
</reference>
<name>A0A4Q6Y225_9SPHN</name>
<dbReference type="Pfam" id="PF04773">
    <property type="entry name" value="FecR"/>
    <property type="match status" value="1"/>
</dbReference>
<dbReference type="InterPro" id="IPR012373">
    <property type="entry name" value="Ferrdict_sens_TM"/>
</dbReference>
<keyword evidence="1" id="KW-0812">Transmembrane</keyword>
<dbReference type="InterPro" id="IPR006860">
    <property type="entry name" value="FecR"/>
</dbReference>
<dbReference type="PIRSF" id="PIRSF018266">
    <property type="entry name" value="FecR"/>
    <property type="match status" value="1"/>
</dbReference>
<dbReference type="RefSeq" id="WP_130159164.1">
    <property type="nucleotide sequence ID" value="NZ_SGIS01000027.1"/>
</dbReference>
<evidence type="ECO:0000313" key="4">
    <source>
        <dbReference type="Proteomes" id="UP000292085"/>
    </source>
</evidence>
<dbReference type="Gene3D" id="2.60.120.1440">
    <property type="match status" value="1"/>
</dbReference>